<keyword evidence="2" id="KW-0479">Metal-binding</keyword>
<protein>
    <recommendedName>
        <fullName evidence="8">C2H2-type domain-containing protein</fullName>
    </recommendedName>
</protein>
<name>A0AAW1TJS4_9CUCU</name>
<dbReference type="PROSITE" id="PS50157">
    <property type="entry name" value="ZINC_FINGER_C2H2_2"/>
    <property type="match status" value="3"/>
</dbReference>
<evidence type="ECO:0000256" key="1">
    <source>
        <dbReference type="ARBA" id="ARBA00004123"/>
    </source>
</evidence>
<dbReference type="GO" id="GO:0005634">
    <property type="term" value="C:nucleus"/>
    <property type="evidence" value="ECO:0007669"/>
    <property type="project" value="UniProtKB-SubCell"/>
</dbReference>
<evidence type="ECO:0000256" key="4">
    <source>
        <dbReference type="ARBA" id="ARBA00022771"/>
    </source>
</evidence>
<feature type="domain" description="C2H2-type" evidence="8">
    <location>
        <begin position="8"/>
        <end position="35"/>
    </location>
</feature>
<dbReference type="InterPro" id="IPR013087">
    <property type="entry name" value="Znf_C2H2_type"/>
</dbReference>
<keyword evidence="5" id="KW-0862">Zinc</keyword>
<keyword evidence="10" id="KW-1185">Reference proteome</keyword>
<dbReference type="GO" id="GO:0000981">
    <property type="term" value="F:DNA-binding transcription factor activity, RNA polymerase II-specific"/>
    <property type="evidence" value="ECO:0007669"/>
    <property type="project" value="TreeGrafter"/>
</dbReference>
<proteinExistence type="predicted"/>
<dbReference type="SUPFAM" id="SSF57667">
    <property type="entry name" value="beta-beta-alpha zinc fingers"/>
    <property type="match status" value="1"/>
</dbReference>
<evidence type="ECO:0000256" key="5">
    <source>
        <dbReference type="ARBA" id="ARBA00022833"/>
    </source>
</evidence>
<dbReference type="Gene3D" id="3.30.160.60">
    <property type="entry name" value="Classic Zinc Finger"/>
    <property type="match status" value="2"/>
</dbReference>
<evidence type="ECO:0000256" key="6">
    <source>
        <dbReference type="ARBA" id="ARBA00023242"/>
    </source>
</evidence>
<dbReference type="EMBL" id="JARQZJ010000002">
    <property type="protein sequence ID" value="KAK9870145.1"/>
    <property type="molecule type" value="Genomic_DNA"/>
</dbReference>
<evidence type="ECO:0000313" key="10">
    <source>
        <dbReference type="Proteomes" id="UP001431783"/>
    </source>
</evidence>
<reference evidence="9 10" key="1">
    <citation type="submission" date="2023-03" db="EMBL/GenBank/DDBJ databases">
        <title>Genome insight into feeding habits of ladybird beetles.</title>
        <authorList>
            <person name="Li H.-S."/>
            <person name="Huang Y.-H."/>
            <person name="Pang H."/>
        </authorList>
    </citation>
    <scope>NUCLEOTIDE SEQUENCE [LARGE SCALE GENOMIC DNA]</scope>
    <source>
        <strain evidence="9">SYSU_2023b</strain>
        <tissue evidence="9">Whole body</tissue>
    </source>
</reference>
<keyword evidence="3" id="KW-0677">Repeat</keyword>
<comment type="caution">
    <text evidence="9">The sequence shown here is derived from an EMBL/GenBank/DDBJ whole genome shotgun (WGS) entry which is preliminary data.</text>
</comment>
<evidence type="ECO:0000256" key="3">
    <source>
        <dbReference type="ARBA" id="ARBA00022737"/>
    </source>
</evidence>
<dbReference type="PANTHER" id="PTHR24394">
    <property type="entry name" value="ZINC FINGER PROTEIN"/>
    <property type="match status" value="1"/>
</dbReference>
<dbReference type="Pfam" id="PF00096">
    <property type="entry name" value="zf-C2H2"/>
    <property type="match status" value="2"/>
</dbReference>
<dbReference type="PANTHER" id="PTHR24394:SF58">
    <property type="entry name" value="ZINC FINGER AND BTB DOMAIN CONTAINING 33"/>
    <property type="match status" value="1"/>
</dbReference>
<evidence type="ECO:0000256" key="7">
    <source>
        <dbReference type="PROSITE-ProRule" id="PRU00042"/>
    </source>
</evidence>
<comment type="subcellular location">
    <subcellularLocation>
        <location evidence="1">Nucleus</location>
    </subcellularLocation>
</comment>
<gene>
    <name evidence="9" type="ORF">WA026_006237</name>
</gene>
<dbReference type="GO" id="GO:0008270">
    <property type="term" value="F:zinc ion binding"/>
    <property type="evidence" value="ECO:0007669"/>
    <property type="project" value="UniProtKB-KW"/>
</dbReference>
<evidence type="ECO:0000259" key="8">
    <source>
        <dbReference type="PROSITE" id="PS50157"/>
    </source>
</evidence>
<dbReference type="SMART" id="SM00355">
    <property type="entry name" value="ZnF_C2H2"/>
    <property type="match status" value="3"/>
</dbReference>
<keyword evidence="6" id="KW-0539">Nucleus</keyword>
<evidence type="ECO:0000313" key="9">
    <source>
        <dbReference type="EMBL" id="KAK9870145.1"/>
    </source>
</evidence>
<evidence type="ECO:0000256" key="2">
    <source>
        <dbReference type="ARBA" id="ARBA00022723"/>
    </source>
</evidence>
<feature type="domain" description="C2H2-type" evidence="8">
    <location>
        <begin position="114"/>
        <end position="141"/>
    </location>
</feature>
<accession>A0AAW1TJS4</accession>
<dbReference type="PROSITE" id="PS00028">
    <property type="entry name" value="ZINC_FINGER_C2H2_1"/>
    <property type="match status" value="3"/>
</dbReference>
<feature type="domain" description="C2H2-type" evidence="8">
    <location>
        <begin position="142"/>
        <end position="170"/>
    </location>
</feature>
<keyword evidence="4 7" id="KW-0863">Zinc-finger</keyword>
<dbReference type="InterPro" id="IPR036236">
    <property type="entry name" value="Znf_C2H2_sf"/>
</dbReference>
<sequence>MKFPSNEFVCSECKDNFQSASSLLKHFASHAIETSTNDKVTEIYSEMSNCEYVQRPQNRKVIPDLHPIGKNTNKNPRNIFINPLIFCEATLNENDHSKNQFFKKNSSELKVKKYKCTYCQKQFGWSTDLKRHTLIHTGERPYKCKKCSLTFTRNFLLQKHLSKIHNFNKSKIPDLKPIYLFLDGKMKKSYSLPRKQVQGQDSFLNNNFFGILENPLY</sequence>
<dbReference type="FunFam" id="3.30.160.60:FF:000744">
    <property type="entry name" value="zinc finger E-box-binding homeobox 1"/>
    <property type="match status" value="1"/>
</dbReference>
<organism evidence="9 10">
    <name type="scientific">Henosepilachna vigintioctopunctata</name>
    <dbReference type="NCBI Taxonomy" id="420089"/>
    <lineage>
        <taxon>Eukaryota</taxon>
        <taxon>Metazoa</taxon>
        <taxon>Ecdysozoa</taxon>
        <taxon>Arthropoda</taxon>
        <taxon>Hexapoda</taxon>
        <taxon>Insecta</taxon>
        <taxon>Pterygota</taxon>
        <taxon>Neoptera</taxon>
        <taxon>Endopterygota</taxon>
        <taxon>Coleoptera</taxon>
        <taxon>Polyphaga</taxon>
        <taxon>Cucujiformia</taxon>
        <taxon>Coccinelloidea</taxon>
        <taxon>Coccinellidae</taxon>
        <taxon>Epilachninae</taxon>
        <taxon>Epilachnini</taxon>
        <taxon>Henosepilachna</taxon>
    </lineage>
</organism>
<dbReference type="Proteomes" id="UP001431783">
    <property type="component" value="Unassembled WGS sequence"/>
</dbReference>
<dbReference type="AlphaFoldDB" id="A0AAW1TJS4"/>